<keyword evidence="1" id="KW-0472">Membrane</keyword>
<feature type="transmembrane region" description="Helical" evidence="1">
    <location>
        <begin position="384"/>
        <end position="405"/>
    </location>
</feature>
<feature type="transmembrane region" description="Helical" evidence="1">
    <location>
        <begin position="115"/>
        <end position="137"/>
    </location>
</feature>
<name>A0A521F2G0_9RHOB</name>
<evidence type="ECO:0000313" key="4">
    <source>
        <dbReference type="Proteomes" id="UP000319555"/>
    </source>
</evidence>
<feature type="transmembrane region" description="Helical" evidence="1">
    <location>
        <begin position="197"/>
        <end position="218"/>
    </location>
</feature>
<dbReference type="Proteomes" id="UP000319555">
    <property type="component" value="Unassembled WGS sequence"/>
</dbReference>
<reference evidence="3 4" key="1">
    <citation type="submission" date="2017-05" db="EMBL/GenBank/DDBJ databases">
        <authorList>
            <person name="Varghese N."/>
            <person name="Submissions S."/>
        </authorList>
    </citation>
    <scope>NUCLEOTIDE SEQUENCE [LARGE SCALE GENOMIC DNA]</scope>
    <source>
        <strain evidence="3 4">DSM 28009</strain>
    </source>
</reference>
<feature type="transmembrane region" description="Helical" evidence="1">
    <location>
        <begin position="7"/>
        <end position="32"/>
    </location>
</feature>
<proteinExistence type="predicted"/>
<feature type="transmembrane region" description="Helical" evidence="1">
    <location>
        <begin position="322"/>
        <end position="343"/>
    </location>
</feature>
<feature type="transmembrane region" description="Helical" evidence="1">
    <location>
        <begin position="258"/>
        <end position="280"/>
    </location>
</feature>
<dbReference type="Pfam" id="PF01970">
    <property type="entry name" value="TctA"/>
    <property type="match status" value="1"/>
</dbReference>
<dbReference type="PANTHER" id="PTHR35342">
    <property type="entry name" value="TRICARBOXYLIC TRANSPORT PROTEIN"/>
    <property type="match status" value="1"/>
</dbReference>
<dbReference type="AlphaFoldDB" id="A0A521F2G0"/>
<keyword evidence="4" id="KW-1185">Reference proteome</keyword>
<feature type="transmembrane region" description="Helical" evidence="1">
    <location>
        <begin position="355"/>
        <end position="378"/>
    </location>
</feature>
<feature type="transmembrane region" description="Helical" evidence="1">
    <location>
        <begin position="143"/>
        <end position="160"/>
    </location>
</feature>
<sequence length="504" mass="52636">MEIFPALLSVITDPMLLFAIVLAAFVGMIVGATPGLTASAAIAMLLPITFYMSPLFALAFLYVIGKSGRYGGSIAAILFNTPGTAASAATQIDGYPLARAGKAGKAMKVATISSVIGDLMGDIMLVIGVGFIASIALKLGPPETFAIYFAAFVVIGSVIGKSVVKGLASALMGILVAMVGLDPISSEERYTFGSFDLSNGIGLVPLMIGVFVLGEVIAQLEERRKTHGETKENDSTQDGNDLTWEEYKPCLPHALRGGFIGAGIGVLPGLGSAIAAFISYGEGKRRAKNPERWGKGALEGVAAPEAANNAVSGPSMAPLLTLGIPGSTIGAILLGVFLIHGIQVGPTLFLTDKELVYKLFACGMLGVIAYGVIGYFGATQVARLILKIPTNVLYPMIFMTAFVAAYSARGSMFDVTVMTVAGFVGWLMRKHDFNIAAFVISFVLAKGAEETFRQSLLMSDGGALIFVERPIALAFIIIGAGAIAFRIRGILKDRKLTQGGLGDA</sequence>
<dbReference type="RefSeq" id="WP_142639681.1">
    <property type="nucleotide sequence ID" value="NZ_FXTE01000016.1"/>
</dbReference>
<dbReference type="OrthoDB" id="9791872at2"/>
<evidence type="ECO:0000256" key="1">
    <source>
        <dbReference type="SAM" id="Phobius"/>
    </source>
</evidence>
<feature type="domain" description="DUF112" evidence="2">
    <location>
        <begin position="17"/>
        <end position="440"/>
    </location>
</feature>
<feature type="transmembrane region" description="Helical" evidence="1">
    <location>
        <begin position="463"/>
        <end position="485"/>
    </location>
</feature>
<evidence type="ECO:0000259" key="2">
    <source>
        <dbReference type="Pfam" id="PF01970"/>
    </source>
</evidence>
<gene>
    <name evidence="3" type="ORF">SAMN06265380_1167</name>
</gene>
<organism evidence="3 4">
    <name type="scientific">Ruegeria faecimaris</name>
    <dbReference type="NCBI Taxonomy" id="686389"/>
    <lineage>
        <taxon>Bacteria</taxon>
        <taxon>Pseudomonadati</taxon>
        <taxon>Pseudomonadota</taxon>
        <taxon>Alphaproteobacteria</taxon>
        <taxon>Rhodobacterales</taxon>
        <taxon>Roseobacteraceae</taxon>
        <taxon>Ruegeria</taxon>
    </lineage>
</organism>
<dbReference type="EMBL" id="FXTE01000016">
    <property type="protein sequence ID" value="SMO90364.1"/>
    <property type="molecule type" value="Genomic_DNA"/>
</dbReference>
<feature type="transmembrane region" description="Helical" evidence="1">
    <location>
        <begin position="38"/>
        <end position="64"/>
    </location>
</feature>
<dbReference type="PANTHER" id="PTHR35342:SF5">
    <property type="entry name" value="TRICARBOXYLIC TRANSPORT PROTEIN"/>
    <property type="match status" value="1"/>
</dbReference>
<evidence type="ECO:0000313" key="3">
    <source>
        <dbReference type="EMBL" id="SMO90364.1"/>
    </source>
</evidence>
<keyword evidence="1" id="KW-0812">Transmembrane</keyword>
<protein>
    <submittedName>
        <fullName evidence="3">Putative tricarboxylic transport membrane protein</fullName>
    </submittedName>
</protein>
<keyword evidence="1" id="KW-1133">Transmembrane helix</keyword>
<dbReference type="InterPro" id="IPR002823">
    <property type="entry name" value="DUF112_TM"/>
</dbReference>
<accession>A0A521F2G0</accession>